<dbReference type="Proteomes" id="UP001056384">
    <property type="component" value="Chromosome 2"/>
</dbReference>
<sequence length="514" mass="57837">MLLQHSCRRLATVRSSSIITMPLRAKITHPAMQQQQQQQQQPASRSFASTSDIKEQPDDEPNDVLFSSQGGVRSITLNRPKKLNSLNGSMARKIIPRLQEWSRSEMANVVTIKGEGRAFCAGGDVAWLAQRNKQGTAGQQESKDYFALEYKLDHLISTYSKPYVALIDGITMGGGVGLSLHAPFRIATENTVFAMPETNIGFFPDVGASFFLPRMDGELGKYCALTSEQIKGANVFYAGIATHYLHSSSLPDLEARLAELQFKDYDNLRRRFQSINSTIEEFATGLPHDQPISAPVGGNIRAAIDYVFQPAHKIDDILQALKGLSEMSSDQRGYPEVNEWAEKTRKTILQRSPTSVKVSLEQLQRGREWSIGETFKREHAIASRFMEHPDFVEGVTALLVDKPKRTPKWSPESLDKVSKTDVNGFFEHETQFDLLSTDAGSTGEDYKEYPHAWIGLPTEIEVQNTVRGYTREQIVEQFLKKTNGKQGVKEKVNEILDRKTRVDNPQTRRLAWQQ</sequence>
<dbReference type="Gene3D" id="3.90.226.10">
    <property type="entry name" value="2-enoyl-CoA Hydratase, Chain A, domain 1"/>
    <property type="match status" value="1"/>
</dbReference>
<dbReference type="PANTHER" id="PTHR43176">
    <property type="entry name" value="3-HYDROXYISOBUTYRYL-COA HYDROLASE-RELATED"/>
    <property type="match status" value="1"/>
</dbReference>
<keyword evidence="10" id="KW-1185">Reference proteome</keyword>
<dbReference type="AlphaFoldDB" id="A0A9Q9ALZ0"/>
<dbReference type="FunFam" id="3.90.226.10:FF:000026">
    <property type="entry name" value="3-hydroxyisobutyryl-CoA hydrolase, mitochondrial"/>
    <property type="match status" value="1"/>
</dbReference>
<organism evidence="9 10">
    <name type="scientific">Septoria linicola</name>
    <dbReference type="NCBI Taxonomy" id="215465"/>
    <lineage>
        <taxon>Eukaryota</taxon>
        <taxon>Fungi</taxon>
        <taxon>Dikarya</taxon>
        <taxon>Ascomycota</taxon>
        <taxon>Pezizomycotina</taxon>
        <taxon>Dothideomycetes</taxon>
        <taxon>Dothideomycetidae</taxon>
        <taxon>Mycosphaerellales</taxon>
        <taxon>Mycosphaerellaceae</taxon>
        <taxon>Septoria</taxon>
    </lineage>
</organism>
<evidence type="ECO:0000256" key="2">
    <source>
        <dbReference type="ARBA" id="ARBA00004173"/>
    </source>
</evidence>
<dbReference type="CDD" id="cd06558">
    <property type="entry name" value="crotonase-like"/>
    <property type="match status" value="1"/>
</dbReference>
<comment type="subcellular location">
    <subcellularLocation>
        <location evidence="2">Mitochondrion</location>
    </subcellularLocation>
</comment>
<dbReference type="InterPro" id="IPR018376">
    <property type="entry name" value="Enoyl-CoA_hyd/isom_CS"/>
</dbReference>
<dbReference type="PANTHER" id="PTHR43176:SF3">
    <property type="entry name" value="3-HYDROXYISOBUTYRYL-COA HYDROLASE, MITOCHONDRIAL"/>
    <property type="match status" value="1"/>
</dbReference>
<feature type="compositionally biased region" description="Polar residues" evidence="7">
    <location>
        <begin position="42"/>
        <end position="51"/>
    </location>
</feature>
<dbReference type="GO" id="GO:0006574">
    <property type="term" value="P:L-valine catabolic process"/>
    <property type="evidence" value="ECO:0007669"/>
    <property type="project" value="TreeGrafter"/>
</dbReference>
<protein>
    <recommendedName>
        <fullName evidence="3">3-hydroxyisobutyryl-CoA hydrolase</fullName>
        <ecNumber evidence="3">3.1.2.4</ecNumber>
    </recommendedName>
    <alternativeName>
        <fullName evidence="6">3-hydroxyisobutyryl-coenzyme A hydrolase</fullName>
    </alternativeName>
</protein>
<dbReference type="InterPro" id="IPR045004">
    <property type="entry name" value="ECH_dom"/>
</dbReference>
<feature type="domain" description="Enoyl-CoA hydratase/isomerase" evidence="8">
    <location>
        <begin position="73"/>
        <end position="426"/>
    </location>
</feature>
<accession>A0A9Q9ALZ0</accession>
<gene>
    <name evidence="9" type="ORF">Slin15195_G027220</name>
</gene>
<name>A0A9Q9ALZ0_9PEZI</name>
<dbReference type="EMBL" id="CP099419">
    <property type="protein sequence ID" value="USW49403.1"/>
    <property type="molecule type" value="Genomic_DNA"/>
</dbReference>
<dbReference type="SUPFAM" id="SSF52096">
    <property type="entry name" value="ClpP/crotonase"/>
    <property type="match status" value="1"/>
</dbReference>
<dbReference type="GO" id="GO:0003860">
    <property type="term" value="F:3-hydroxyisobutyryl-CoA hydrolase activity"/>
    <property type="evidence" value="ECO:0007669"/>
    <property type="project" value="UniProtKB-EC"/>
</dbReference>
<proteinExistence type="predicted"/>
<keyword evidence="5" id="KW-0496">Mitochondrion</keyword>
<dbReference type="Pfam" id="PF16113">
    <property type="entry name" value="ECH_2"/>
    <property type="match status" value="1"/>
</dbReference>
<feature type="region of interest" description="Disordered" evidence="7">
    <location>
        <begin position="28"/>
        <end position="71"/>
    </location>
</feature>
<dbReference type="PROSITE" id="PS00166">
    <property type="entry name" value="ENOYL_COA_HYDRATASE"/>
    <property type="match status" value="1"/>
</dbReference>
<evidence type="ECO:0000313" key="9">
    <source>
        <dbReference type="EMBL" id="USW49403.1"/>
    </source>
</evidence>
<evidence type="ECO:0000256" key="5">
    <source>
        <dbReference type="ARBA" id="ARBA00023128"/>
    </source>
</evidence>
<keyword evidence="4" id="KW-0378">Hydrolase</keyword>
<dbReference type="EC" id="3.1.2.4" evidence="3"/>
<evidence type="ECO:0000313" key="10">
    <source>
        <dbReference type="Proteomes" id="UP001056384"/>
    </source>
</evidence>
<evidence type="ECO:0000256" key="6">
    <source>
        <dbReference type="ARBA" id="ARBA00031181"/>
    </source>
</evidence>
<dbReference type="GO" id="GO:0005739">
    <property type="term" value="C:mitochondrion"/>
    <property type="evidence" value="ECO:0007669"/>
    <property type="project" value="UniProtKB-SubCell"/>
</dbReference>
<dbReference type="InterPro" id="IPR032259">
    <property type="entry name" value="HIBYL-CoA-H"/>
</dbReference>
<evidence type="ECO:0000256" key="3">
    <source>
        <dbReference type="ARBA" id="ARBA00011915"/>
    </source>
</evidence>
<evidence type="ECO:0000256" key="1">
    <source>
        <dbReference type="ARBA" id="ARBA00001709"/>
    </source>
</evidence>
<dbReference type="NCBIfam" id="NF004127">
    <property type="entry name" value="PRK05617.1"/>
    <property type="match status" value="1"/>
</dbReference>
<evidence type="ECO:0000256" key="4">
    <source>
        <dbReference type="ARBA" id="ARBA00022801"/>
    </source>
</evidence>
<evidence type="ECO:0000259" key="8">
    <source>
        <dbReference type="Pfam" id="PF16113"/>
    </source>
</evidence>
<evidence type="ECO:0000256" key="7">
    <source>
        <dbReference type="SAM" id="MobiDB-lite"/>
    </source>
</evidence>
<comment type="catalytic activity">
    <reaction evidence="1">
        <text>3-hydroxy-2-methylpropanoyl-CoA + H2O = 3-hydroxy-2-methylpropanoate + CoA + H(+)</text>
        <dbReference type="Rhea" id="RHEA:20888"/>
        <dbReference type="ChEBI" id="CHEBI:11805"/>
        <dbReference type="ChEBI" id="CHEBI:15377"/>
        <dbReference type="ChEBI" id="CHEBI:15378"/>
        <dbReference type="ChEBI" id="CHEBI:57287"/>
        <dbReference type="ChEBI" id="CHEBI:57340"/>
        <dbReference type="EC" id="3.1.2.4"/>
    </reaction>
</comment>
<dbReference type="InterPro" id="IPR029045">
    <property type="entry name" value="ClpP/crotonase-like_dom_sf"/>
</dbReference>
<reference evidence="9" key="1">
    <citation type="submission" date="2022-06" db="EMBL/GenBank/DDBJ databases">
        <title>Complete genome sequences of two strains of the flax pathogen Septoria linicola.</title>
        <authorList>
            <person name="Lapalu N."/>
            <person name="Simon A."/>
            <person name="Demenou B."/>
            <person name="Paumier D."/>
            <person name="Guillot M.-P."/>
            <person name="Gout L."/>
            <person name="Valade R."/>
        </authorList>
    </citation>
    <scope>NUCLEOTIDE SEQUENCE</scope>
    <source>
        <strain evidence="9">SE15195</strain>
    </source>
</reference>